<organism evidence="1">
    <name type="scientific">bioreactor metagenome</name>
    <dbReference type="NCBI Taxonomy" id="1076179"/>
    <lineage>
        <taxon>unclassified sequences</taxon>
        <taxon>metagenomes</taxon>
        <taxon>ecological metagenomes</taxon>
    </lineage>
</organism>
<comment type="caution">
    <text evidence="1">The sequence shown here is derived from an EMBL/GenBank/DDBJ whole genome shotgun (WGS) entry which is preliminary data.</text>
</comment>
<sequence length="37" mass="4059">MAGEIAGMIGNIRPAKQIIEELFAEAEAVLAKLRIKY</sequence>
<name>A0A644XUG1_9ZZZZ</name>
<accession>A0A644XUG1</accession>
<reference evidence="1" key="1">
    <citation type="submission" date="2019-08" db="EMBL/GenBank/DDBJ databases">
        <authorList>
            <person name="Kucharzyk K."/>
            <person name="Murdoch R.W."/>
            <person name="Higgins S."/>
            <person name="Loffler F."/>
        </authorList>
    </citation>
    <scope>NUCLEOTIDE SEQUENCE</scope>
</reference>
<protein>
    <submittedName>
        <fullName evidence="1">Uncharacterized protein</fullName>
    </submittedName>
</protein>
<evidence type="ECO:0000313" key="1">
    <source>
        <dbReference type="EMBL" id="MPM17933.1"/>
    </source>
</evidence>
<dbReference type="AlphaFoldDB" id="A0A644XUG1"/>
<proteinExistence type="predicted"/>
<dbReference type="EMBL" id="VSSQ01002886">
    <property type="protein sequence ID" value="MPM17933.1"/>
    <property type="molecule type" value="Genomic_DNA"/>
</dbReference>
<gene>
    <name evidence="1" type="ORF">SDC9_64333</name>
</gene>